<evidence type="ECO:0000313" key="3">
    <source>
        <dbReference type="EMBL" id="CAF3612765.1"/>
    </source>
</evidence>
<sequence>MSSSRPPSASKITKPPSRPPSASQNTNVSTGPRISSASSRLRATQNNLSFEVNAEQKAQDRIRTQSDDEREQFIINVFHETFGDAIRNNEDAFRSRFRKMAENPFNFYRGSAVLFYYDLKIDQDPWIARNQLAGNIFIHGDLHAENFGTYMDSHGILHFDVNDFDEGYCGPFTWDVKRLLASLYIVAYTKGFSNDTIRQILTRYADTYVKQVYEFCNSSKDQLPLTLKQTTGKIQLLLKETRIQSHVEHLAKMTVIENYERKFKRSIYTDVDAQLYKDINDAFQTIYLESIPEPKKNIQGPSGSNVSCSIKDIVKCSSKGIGSAGAESYTILLEGPTEALENDIVLSMKQALPSAVSCVVKNSELEKYFEHHGLRTVLCSYAMQASTPQWLGYTTLHGKHYLVDEVSTHSKGLSWSNINDLKDILEVVTYLGKVTAKIHCVADSDCTNLPKNLSSLPLSIIPRDTETTIRDAIGGQDDEFINDMVNFGMTYGKQVYRDHRIFSDAVINDRISRLEKKE</sequence>
<dbReference type="AlphaFoldDB" id="A0A814QRN8"/>
<dbReference type="Pfam" id="PF10009">
    <property type="entry name" value="DUF2252"/>
    <property type="match status" value="1"/>
</dbReference>
<evidence type="ECO:0000313" key="2">
    <source>
        <dbReference type="EMBL" id="CAF1123388.1"/>
    </source>
</evidence>
<feature type="region of interest" description="Disordered" evidence="1">
    <location>
        <begin position="1"/>
        <end position="42"/>
    </location>
</feature>
<dbReference type="EMBL" id="CAJNOO010001258">
    <property type="protein sequence ID" value="CAF1123388.1"/>
    <property type="molecule type" value="Genomic_DNA"/>
</dbReference>
<comment type="caution">
    <text evidence="2">The sequence shown here is derived from an EMBL/GenBank/DDBJ whole genome shotgun (WGS) entry which is preliminary data.</text>
</comment>
<feature type="compositionally biased region" description="Polar residues" evidence="1">
    <location>
        <begin position="1"/>
        <end position="11"/>
    </location>
</feature>
<protein>
    <recommendedName>
        <fullName evidence="5">DUF2252 domain-containing protein</fullName>
    </recommendedName>
</protein>
<evidence type="ECO:0000313" key="4">
    <source>
        <dbReference type="Proteomes" id="UP000663882"/>
    </source>
</evidence>
<evidence type="ECO:0000256" key="1">
    <source>
        <dbReference type="SAM" id="MobiDB-lite"/>
    </source>
</evidence>
<dbReference type="InterPro" id="IPR018721">
    <property type="entry name" value="DUF2252"/>
</dbReference>
<dbReference type="InterPro" id="IPR011009">
    <property type="entry name" value="Kinase-like_dom_sf"/>
</dbReference>
<dbReference type="PANTHER" id="PTHR39441:SF1">
    <property type="entry name" value="DUF2252 DOMAIN-CONTAINING PROTEIN"/>
    <property type="match status" value="1"/>
</dbReference>
<gene>
    <name evidence="3" type="ORF">FNK824_LOCUS3997</name>
    <name evidence="2" type="ORF">RFH988_LOCUS20474</name>
</gene>
<accession>A0A814QRN8</accession>
<dbReference type="PANTHER" id="PTHR39441">
    <property type="entry name" value="DUF2252 DOMAIN-CONTAINING PROTEIN"/>
    <property type="match status" value="1"/>
</dbReference>
<name>A0A814QRN8_9BILA</name>
<dbReference type="OrthoDB" id="9975454at2759"/>
<dbReference type="Proteomes" id="UP000663882">
    <property type="component" value="Unassembled WGS sequence"/>
</dbReference>
<evidence type="ECO:0008006" key="5">
    <source>
        <dbReference type="Google" id="ProtNLM"/>
    </source>
</evidence>
<proteinExistence type="predicted"/>
<feature type="compositionally biased region" description="Polar residues" evidence="1">
    <location>
        <begin position="20"/>
        <end position="42"/>
    </location>
</feature>
<dbReference type="Proteomes" id="UP000663874">
    <property type="component" value="Unassembled WGS sequence"/>
</dbReference>
<reference evidence="2" key="1">
    <citation type="submission" date="2021-02" db="EMBL/GenBank/DDBJ databases">
        <authorList>
            <person name="Nowell W R."/>
        </authorList>
    </citation>
    <scope>NUCLEOTIDE SEQUENCE</scope>
</reference>
<organism evidence="2 4">
    <name type="scientific">Rotaria sordida</name>
    <dbReference type="NCBI Taxonomy" id="392033"/>
    <lineage>
        <taxon>Eukaryota</taxon>
        <taxon>Metazoa</taxon>
        <taxon>Spiralia</taxon>
        <taxon>Gnathifera</taxon>
        <taxon>Rotifera</taxon>
        <taxon>Eurotatoria</taxon>
        <taxon>Bdelloidea</taxon>
        <taxon>Philodinida</taxon>
        <taxon>Philodinidae</taxon>
        <taxon>Rotaria</taxon>
    </lineage>
</organism>
<dbReference type="SUPFAM" id="SSF56112">
    <property type="entry name" value="Protein kinase-like (PK-like)"/>
    <property type="match status" value="1"/>
</dbReference>
<dbReference type="EMBL" id="CAJOBE010000281">
    <property type="protein sequence ID" value="CAF3612765.1"/>
    <property type="molecule type" value="Genomic_DNA"/>
</dbReference>